<dbReference type="AlphaFoldDB" id="A0AB38ZG01"/>
<geneLocation type="mitochondrion" evidence="2"/>
<feature type="chain" id="PRO_5044238977" evidence="1">
    <location>
        <begin position="26"/>
        <end position="53"/>
    </location>
</feature>
<proteinExistence type="predicted"/>
<reference evidence="2" key="1">
    <citation type="submission" date="2024-08" db="EMBL/GenBank/DDBJ databases">
        <authorList>
            <person name="Mo J."/>
            <person name="Ge M."/>
        </authorList>
    </citation>
    <scope>NUCLEOTIDE SEQUENCE</scope>
</reference>
<evidence type="ECO:0000313" key="2">
    <source>
        <dbReference type="EMBL" id="WZB40880.1"/>
    </source>
</evidence>
<accession>A0AB38ZG01</accession>
<evidence type="ECO:0000256" key="1">
    <source>
        <dbReference type="SAM" id="SignalP"/>
    </source>
</evidence>
<keyword evidence="1" id="KW-0732">Signal</keyword>
<dbReference type="EMBL" id="OP537514">
    <property type="protein sequence ID" value="WZB40880.1"/>
    <property type="molecule type" value="Genomic_DNA"/>
</dbReference>
<protein>
    <submittedName>
        <fullName evidence="2">ATP synthase F0 subunit 8</fullName>
    </submittedName>
</protein>
<organism evidence="2">
    <name type="scientific">Lumbriclymenella robusta</name>
    <dbReference type="NCBI Taxonomy" id="3138170"/>
    <lineage>
        <taxon>Eukaryota</taxon>
        <taxon>Metazoa</taxon>
        <taxon>Spiralia</taxon>
        <taxon>Lophotrochozoa</taxon>
        <taxon>Annelida</taxon>
        <taxon>Polychaeta</taxon>
        <taxon>Sedentaria</taxon>
        <taxon>Scolecida</taxon>
        <taxon>Maldanidae</taxon>
        <taxon>Lumbriclymenella</taxon>
    </lineage>
</organism>
<keyword evidence="2" id="KW-0496">Mitochondrion</keyword>
<sequence length="53" mass="6395">MPHLAPLPWAIAPLMFFSLLLLVQASLWWHQSPTFPKLSDNFQYQQHPYWTWN</sequence>
<name>A0AB38ZG01_9ANNE</name>
<feature type="signal peptide" evidence="1">
    <location>
        <begin position="1"/>
        <end position="25"/>
    </location>
</feature>
<gene>
    <name evidence="2" type="primary">atp8</name>
</gene>